<evidence type="ECO:0000313" key="6">
    <source>
        <dbReference type="Proteomes" id="UP001143400"/>
    </source>
</evidence>
<proteinExistence type="predicted"/>
<feature type="transmembrane region" description="Helical" evidence="2">
    <location>
        <begin position="20"/>
        <end position="42"/>
    </location>
</feature>
<protein>
    <recommendedName>
        <fullName evidence="7">General secretion pathway protein J</fullName>
    </recommendedName>
</protein>
<evidence type="ECO:0000313" key="5">
    <source>
        <dbReference type="Proteomes" id="UP000758856"/>
    </source>
</evidence>
<accession>A0A9W6IPU3</accession>
<keyword evidence="2" id="KW-0472">Membrane</keyword>
<dbReference type="Proteomes" id="UP001143400">
    <property type="component" value="Unassembled WGS sequence"/>
</dbReference>
<evidence type="ECO:0000256" key="1">
    <source>
        <dbReference type="SAM" id="MobiDB-lite"/>
    </source>
</evidence>
<evidence type="ECO:0000256" key="2">
    <source>
        <dbReference type="SAM" id="Phobius"/>
    </source>
</evidence>
<gene>
    <name evidence="3" type="ORF">GCM10008170_00120</name>
    <name evidence="4" type="ORF">JOD31_001160</name>
</gene>
<reference evidence="3" key="3">
    <citation type="submission" date="2023-01" db="EMBL/GenBank/DDBJ databases">
        <authorList>
            <person name="Sun Q."/>
            <person name="Evtushenko L."/>
        </authorList>
    </citation>
    <scope>NUCLEOTIDE SEQUENCE</scope>
    <source>
        <strain evidence="3">VKM B-1606</strain>
    </source>
</reference>
<evidence type="ECO:0008006" key="7">
    <source>
        <dbReference type="Google" id="ProtNLM"/>
    </source>
</evidence>
<dbReference type="EMBL" id="JAFBCY010000002">
    <property type="protein sequence ID" value="MBM7850935.1"/>
    <property type="molecule type" value="Genomic_DNA"/>
</dbReference>
<organism evidence="3 6">
    <name type="scientific">Methylopila capsulata</name>
    <dbReference type="NCBI Taxonomy" id="61654"/>
    <lineage>
        <taxon>Bacteria</taxon>
        <taxon>Pseudomonadati</taxon>
        <taxon>Pseudomonadota</taxon>
        <taxon>Alphaproteobacteria</taxon>
        <taxon>Hyphomicrobiales</taxon>
        <taxon>Methylopilaceae</taxon>
        <taxon>Methylopila</taxon>
    </lineage>
</organism>
<dbReference type="EMBL" id="BSFF01000001">
    <property type="protein sequence ID" value="GLK53993.1"/>
    <property type="molecule type" value="Genomic_DNA"/>
</dbReference>
<dbReference type="Proteomes" id="UP000758856">
    <property type="component" value="Unassembled WGS sequence"/>
</dbReference>
<keyword evidence="2" id="KW-1133">Transmembrane helix</keyword>
<reference evidence="4 5" key="2">
    <citation type="submission" date="2021-01" db="EMBL/GenBank/DDBJ databases">
        <title>Genomic Encyclopedia of Type Strains, Phase IV (KMG-IV): sequencing the most valuable type-strain genomes for metagenomic binning, comparative biology and taxonomic classification.</title>
        <authorList>
            <person name="Goeker M."/>
        </authorList>
    </citation>
    <scope>NUCLEOTIDE SEQUENCE [LARGE SCALE GENOMIC DNA]</scope>
    <source>
        <strain evidence="4 5">DSM 6130</strain>
    </source>
</reference>
<dbReference type="RefSeq" id="WP_204949370.1">
    <property type="nucleotide sequence ID" value="NZ_BSFF01000001.1"/>
</dbReference>
<feature type="region of interest" description="Disordered" evidence="1">
    <location>
        <begin position="225"/>
        <end position="248"/>
    </location>
</feature>
<sequence>MTRLGRSRDARSQVGGEAGYLLVEALATLTLAALVLAGLLALGGGLSRVADRIAGRVEANEAGRLAVAAMARDIAQLSRRRFPGAQEPRFAFYGQTDRLVFVVEAPQQDGLARPVVVAYQADGPGAALRAEGELPVGAQSLDDVALSRPHRMPFGNAELRFAFVERLKSGGELITDAWSRSDLLPAAIRIDRLDPASKRLVASRRVAIVSETEPGCAAPEFAFCSTKKKPAPGGPPSDQPPPQQQERD</sequence>
<name>A0A9W6IPU3_9HYPH</name>
<comment type="caution">
    <text evidence="3">The sequence shown here is derived from an EMBL/GenBank/DDBJ whole genome shotgun (WGS) entry which is preliminary data.</text>
</comment>
<evidence type="ECO:0000313" key="4">
    <source>
        <dbReference type="EMBL" id="MBM7850935.1"/>
    </source>
</evidence>
<evidence type="ECO:0000313" key="3">
    <source>
        <dbReference type="EMBL" id="GLK53993.1"/>
    </source>
</evidence>
<dbReference type="AlphaFoldDB" id="A0A9W6IPU3"/>
<reference evidence="3" key="1">
    <citation type="journal article" date="2014" name="Int. J. Syst. Evol. Microbiol.">
        <title>Complete genome sequence of Corynebacterium casei LMG S-19264T (=DSM 44701T), isolated from a smear-ripened cheese.</title>
        <authorList>
            <consortium name="US DOE Joint Genome Institute (JGI-PGF)"/>
            <person name="Walter F."/>
            <person name="Albersmeier A."/>
            <person name="Kalinowski J."/>
            <person name="Ruckert C."/>
        </authorList>
    </citation>
    <scope>NUCLEOTIDE SEQUENCE</scope>
    <source>
        <strain evidence="3">VKM B-1606</strain>
    </source>
</reference>
<feature type="compositionally biased region" description="Pro residues" evidence="1">
    <location>
        <begin position="232"/>
        <end position="248"/>
    </location>
</feature>
<keyword evidence="5" id="KW-1185">Reference proteome</keyword>
<keyword evidence="2" id="KW-0812">Transmembrane</keyword>